<dbReference type="STRING" id="1889.SAM40697_1412"/>
<dbReference type="Pfam" id="PF03364">
    <property type="entry name" value="Polyketide_cyc"/>
    <property type="match status" value="1"/>
</dbReference>
<dbReference type="InterPro" id="IPR005031">
    <property type="entry name" value="COQ10_START"/>
</dbReference>
<dbReference type="CDD" id="cd07824">
    <property type="entry name" value="SRPBCC_6"/>
    <property type="match status" value="1"/>
</dbReference>
<dbReference type="Gene3D" id="3.30.530.20">
    <property type="match status" value="1"/>
</dbReference>
<dbReference type="KEGG" id="samb:SAM23877_1586"/>
<accession>A0A0K2ANG3</accession>
<name>A0A0K2ANG3_STRA7</name>
<sequence length="159" mass="18399">MPDAGTGTLRYVDWNHYRFRSLWTLPAPVPAVYRELERIEDYPRWWPQVREVTRLDDTSGLVRFRSLLPYDLTATLREGRRDPEAGVLEVAMSGDMEGWARWTLGPRGSGTLARYDQEVVVRKPLLRRLAVPGRPLFRANHRLMMRAGRRGLAARLEAV</sequence>
<dbReference type="SUPFAM" id="SSF55961">
    <property type="entry name" value="Bet v1-like"/>
    <property type="match status" value="1"/>
</dbReference>
<proteinExistence type="predicted"/>
<gene>
    <name evidence="2" type="ORF">SAM23877_1586</name>
</gene>
<dbReference type="AlphaFoldDB" id="A0A0K2ANG3"/>
<feature type="domain" description="Coenzyme Q-binding protein COQ10 START" evidence="1">
    <location>
        <begin position="25"/>
        <end position="138"/>
    </location>
</feature>
<dbReference type="InterPro" id="IPR023393">
    <property type="entry name" value="START-like_dom_sf"/>
</dbReference>
<organism evidence="2 3">
    <name type="scientific">Streptomyces ambofaciens (strain ATCC 23877 / 3486 / DSM 40053 / JCM 4204 / NBRC 12836 / NRRL B-2516)</name>
    <dbReference type="NCBI Taxonomy" id="278992"/>
    <lineage>
        <taxon>Bacteria</taxon>
        <taxon>Bacillati</taxon>
        <taxon>Actinomycetota</taxon>
        <taxon>Actinomycetes</taxon>
        <taxon>Kitasatosporales</taxon>
        <taxon>Streptomycetaceae</taxon>
        <taxon>Streptomyces</taxon>
    </lineage>
</organism>
<reference evidence="3" key="1">
    <citation type="journal article" date="2015" name="J. Biotechnol.">
        <title>Complete genome sequence of Streptomyces ambofaciens ATCC 23877, the spiramycin producer.</title>
        <authorList>
            <person name="Thibessard A."/>
            <person name="Haas D."/>
            <person name="Gerbaud C."/>
            <person name="Aigle B."/>
            <person name="Lautru S."/>
            <person name="Pernodet J.L."/>
            <person name="Leblond P."/>
        </authorList>
    </citation>
    <scope>NUCLEOTIDE SEQUENCE [LARGE SCALE GENOMIC DNA]</scope>
    <source>
        <strain evidence="3">ATCC 23877 / 3486 / DSM 40053 / JCM 4204 / NBRC 12836 / NRRL B-2516</strain>
    </source>
</reference>
<evidence type="ECO:0000313" key="3">
    <source>
        <dbReference type="Proteomes" id="UP000061018"/>
    </source>
</evidence>
<evidence type="ECO:0000313" key="2">
    <source>
        <dbReference type="EMBL" id="AKZ54635.1"/>
    </source>
</evidence>
<dbReference type="EMBL" id="CP012382">
    <property type="protein sequence ID" value="AKZ54635.1"/>
    <property type="molecule type" value="Genomic_DNA"/>
</dbReference>
<dbReference type="Proteomes" id="UP000061018">
    <property type="component" value="Chromosome"/>
</dbReference>
<protein>
    <recommendedName>
        <fullName evidence="1">Coenzyme Q-binding protein COQ10 START domain-containing protein</fullName>
    </recommendedName>
</protein>
<evidence type="ECO:0000259" key="1">
    <source>
        <dbReference type="Pfam" id="PF03364"/>
    </source>
</evidence>